<organism evidence="1 2">
    <name type="scientific">Lactococcus phage WP-2</name>
    <dbReference type="NCBI Taxonomy" id="1486423"/>
    <lineage>
        <taxon>Viruses</taxon>
        <taxon>Duplodnaviria</taxon>
        <taxon>Heunggongvirae</taxon>
        <taxon>Uroviricota</taxon>
        <taxon>Caudoviricetes</taxon>
        <taxon>Rountreeviridae</taxon>
        <taxon>Negarvirus</taxon>
        <taxon>Negarvirus WP2</taxon>
    </lineage>
</organism>
<evidence type="ECO:0000313" key="2">
    <source>
        <dbReference type="Proteomes" id="UP000026904"/>
    </source>
</evidence>
<proteinExistence type="predicted"/>
<keyword evidence="2" id="KW-1185">Reference proteome</keyword>
<protein>
    <submittedName>
        <fullName evidence="1">Major capsid protein</fullName>
    </submittedName>
</protein>
<dbReference type="Pfam" id="PF25622">
    <property type="entry name" value="Phi29_MCP"/>
    <property type="match status" value="1"/>
</dbReference>
<evidence type="ECO:0000313" key="1">
    <source>
        <dbReference type="EMBL" id="AHZ10895.1"/>
    </source>
</evidence>
<sequence>MPTKTPLNLVMAKQVNTMIDEANTAIQTYIKGNDLPKEVKDKLPKLSLNSTQKEFSEAIEFVKSIDGEPAKFPDGSTTNVSAPTWITGTNWDNTGTPFETFINKTLFPKINSTDFEQVALGNSFDIIAVEMEEGMIGQITEEVVIADSLPQGLDLTEDVQALLRVNYPKLITKLYQEGAFRVKRFTLNNNDMRLNYLTLGDATKMAGGAFINAISGINLDEERQILAMVIDYYNNYGTKIEVDSLDELYDTVLETMQNFQRPDHIYNEASEASGGALARYSTSSNLEDLIILSTNKIVTQLLNTKVANTFQLAGLDVTSRFLGWRTLSWTYKTTAEVTITEANTIATFSAMGFEGFGNGKVIPANSAFTFDLSKLTEFEGKFELITPKDKAGKAVTNENVVYIMDEQKIRYKRSTQDMIKIPFYNNLRDETTHALHFYTFKALSPFKDGAYIYLKNPA</sequence>
<dbReference type="GeneID" id="19488306"/>
<dbReference type="RefSeq" id="YP_009032600.1">
    <property type="nucleotide sequence ID" value="NC_024149.1"/>
</dbReference>
<gene>
    <name evidence="1" type="ORF">WP2_23</name>
</gene>
<accession>A0A024B374</accession>
<reference evidence="1 2" key="1">
    <citation type="journal article" date="2014" name="Gene">
        <title>Comparative genomic analysis of Lactococcus garvieae phage WP-2, a new member of Picovirinae subfamily of Podoviridae.</title>
        <authorList>
            <person name="Ghasemi S.M."/>
            <person name="Bouzari M."/>
            <person name="Yoon B.H."/>
            <person name="Chang H.I."/>
        </authorList>
    </citation>
    <scope>NUCLEOTIDE SEQUENCE [LARGE SCALE GENOMIC DNA]</scope>
    <source>
        <strain evidence="1">WP-2</strain>
    </source>
</reference>
<dbReference type="KEGG" id="vg:19488306"/>
<dbReference type="OrthoDB" id="2742at10239"/>
<name>A0A024B374_9CAUD</name>
<dbReference type="Proteomes" id="UP000026904">
    <property type="component" value="Segment"/>
</dbReference>
<dbReference type="EMBL" id="KJ528544">
    <property type="protein sequence ID" value="AHZ10895.1"/>
    <property type="molecule type" value="Genomic_DNA"/>
</dbReference>